<evidence type="ECO:0000259" key="2">
    <source>
        <dbReference type="PROSITE" id="PS51725"/>
    </source>
</evidence>
<dbReference type="Proteomes" id="UP000094313">
    <property type="component" value="Chromosome"/>
</dbReference>
<keyword evidence="3" id="KW-0560">Oxidoreductase</keyword>
<dbReference type="SUPFAM" id="SSF54909">
    <property type="entry name" value="Dimeric alpha+beta barrel"/>
    <property type="match status" value="1"/>
</dbReference>
<gene>
    <name evidence="3" type="ORF">BFS30_21540</name>
</gene>
<feature type="signal peptide" evidence="1">
    <location>
        <begin position="1"/>
        <end position="22"/>
    </location>
</feature>
<sequence length="142" mass="16161">MKNKLIYILFCVIILNAADLNAQSQASATVATSDMLVRISEIEIIPEHLEAYHAILKEEAANSVKIEPGVIAIFPMYVKEHPNQIRIIEIYANKQAYQSHLETAHFKYYKTETLKMVKSLKLVDMSAIDAATMKLMFTKMQQ</sequence>
<dbReference type="KEGG" id="psty:BFS30_21540"/>
<evidence type="ECO:0000313" key="3">
    <source>
        <dbReference type="EMBL" id="AOM79512.1"/>
    </source>
</evidence>
<organism evidence="3 4">
    <name type="scientific">Pedobacter steynii</name>
    <dbReference type="NCBI Taxonomy" id="430522"/>
    <lineage>
        <taxon>Bacteria</taxon>
        <taxon>Pseudomonadati</taxon>
        <taxon>Bacteroidota</taxon>
        <taxon>Sphingobacteriia</taxon>
        <taxon>Sphingobacteriales</taxon>
        <taxon>Sphingobacteriaceae</taxon>
        <taxon>Pedobacter</taxon>
    </lineage>
</organism>
<dbReference type="PROSITE" id="PS51725">
    <property type="entry name" value="ABM"/>
    <property type="match status" value="1"/>
</dbReference>
<feature type="domain" description="ABM" evidence="2">
    <location>
        <begin position="36"/>
        <end position="128"/>
    </location>
</feature>
<name>A0A1D7QLF8_9SPHI</name>
<feature type="chain" id="PRO_5009098821" evidence="1">
    <location>
        <begin position="23"/>
        <end position="142"/>
    </location>
</feature>
<reference evidence="3 4" key="1">
    <citation type="submission" date="2016-08" db="EMBL/GenBank/DDBJ databases">
        <authorList>
            <person name="Seilhamer J.J."/>
        </authorList>
    </citation>
    <scope>NUCLEOTIDE SEQUENCE [LARGE SCALE GENOMIC DNA]</scope>
    <source>
        <strain evidence="3 4">DX4</strain>
    </source>
</reference>
<dbReference type="InterPro" id="IPR007138">
    <property type="entry name" value="ABM_dom"/>
</dbReference>
<keyword evidence="4" id="KW-1185">Reference proteome</keyword>
<keyword evidence="1" id="KW-0732">Signal</keyword>
<dbReference type="RefSeq" id="WP_069381174.1">
    <property type="nucleotide sequence ID" value="NZ_CP017141.1"/>
</dbReference>
<dbReference type="AlphaFoldDB" id="A0A1D7QLF8"/>
<evidence type="ECO:0000313" key="4">
    <source>
        <dbReference type="Proteomes" id="UP000094313"/>
    </source>
</evidence>
<dbReference type="GO" id="GO:0004497">
    <property type="term" value="F:monooxygenase activity"/>
    <property type="evidence" value="ECO:0007669"/>
    <property type="project" value="UniProtKB-KW"/>
</dbReference>
<accession>A0A1D7QLF8</accession>
<keyword evidence="3" id="KW-0503">Monooxygenase</keyword>
<evidence type="ECO:0000256" key="1">
    <source>
        <dbReference type="SAM" id="SignalP"/>
    </source>
</evidence>
<dbReference type="EMBL" id="CP017141">
    <property type="protein sequence ID" value="AOM79512.1"/>
    <property type="molecule type" value="Genomic_DNA"/>
</dbReference>
<dbReference type="InterPro" id="IPR011008">
    <property type="entry name" value="Dimeric_a/b-barrel"/>
</dbReference>
<dbReference type="Pfam" id="PF03992">
    <property type="entry name" value="ABM"/>
    <property type="match status" value="1"/>
</dbReference>
<proteinExistence type="predicted"/>
<dbReference type="Gene3D" id="3.30.70.100">
    <property type="match status" value="1"/>
</dbReference>
<protein>
    <submittedName>
        <fullName evidence="3">Antibiotic biosynthesis monooxygenase</fullName>
    </submittedName>
</protein>